<dbReference type="AlphaFoldDB" id="A0A6C0KX04"/>
<sequence>MPVPLPQKIKEQKKLVTDLSKRWNLAIKMEQTFNRNGIISDMKGRTKAVKEVAKCAKKYEDAVLKLHVLEEKNST</sequence>
<proteinExistence type="predicted"/>
<dbReference type="EMBL" id="MN740992">
    <property type="protein sequence ID" value="QHU21783.1"/>
    <property type="molecule type" value="Genomic_DNA"/>
</dbReference>
<evidence type="ECO:0000313" key="1">
    <source>
        <dbReference type="EMBL" id="QHU21783.1"/>
    </source>
</evidence>
<protein>
    <submittedName>
        <fullName evidence="1">Uncharacterized protein</fullName>
    </submittedName>
</protein>
<organism evidence="1">
    <name type="scientific">viral metagenome</name>
    <dbReference type="NCBI Taxonomy" id="1070528"/>
    <lineage>
        <taxon>unclassified sequences</taxon>
        <taxon>metagenomes</taxon>
        <taxon>organismal metagenomes</taxon>
    </lineage>
</organism>
<reference evidence="1" key="1">
    <citation type="journal article" date="2020" name="Nature">
        <title>Giant virus diversity and host interactions through global metagenomics.</title>
        <authorList>
            <person name="Schulz F."/>
            <person name="Roux S."/>
            <person name="Paez-Espino D."/>
            <person name="Jungbluth S."/>
            <person name="Walsh D.A."/>
            <person name="Denef V.J."/>
            <person name="McMahon K.D."/>
            <person name="Konstantinidis K.T."/>
            <person name="Eloe-Fadrosh E.A."/>
            <person name="Kyrpides N.C."/>
            <person name="Woyke T."/>
        </authorList>
    </citation>
    <scope>NUCLEOTIDE SEQUENCE</scope>
    <source>
        <strain evidence="1">GVMAG-S-3300013286-35</strain>
    </source>
</reference>
<name>A0A6C0KX04_9ZZZZ</name>
<accession>A0A6C0KX04</accession>